<accession>A0ABW8KK14</accession>
<protein>
    <submittedName>
        <fullName evidence="1">Uncharacterized protein</fullName>
    </submittedName>
</protein>
<dbReference type="EMBL" id="JADIKL010000012">
    <property type="protein sequence ID" value="MFK2932453.1"/>
    <property type="molecule type" value="Genomic_DNA"/>
</dbReference>
<dbReference type="RefSeq" id="WP_404542079.1">
    <property type="nucleotide sequence ID" value="NZ_JADIKL010000012.1"/>
</dbReference>
<comment type="caution">
    <text evidence="1">The sequence shown here is derived from an EMBL/GenBank/DDBJ whole genome shotgun (WGS) entry which is preliminary data.</text>
</comment>
<evidence type="ECO:0000313" key="1">
    <source>
        <dbReference type="EMBL" id="MFK2932453.1"/>
    </source>
</evidence>
<organism evidence="1 2">
    <name type="scientific">Dyella agri</name>
    <dbReference type="NCBI Taxonomy" id="1926869"/>
    <lineage>
        <taxon>Bacteria</taxon>
        <taxon>Pseudomonadati</taxon>
        <taxon>Pseudomonadota</taxon>
        <taxon>Gammaproteobacteria</taxon>
        <taxon>Lysobacterales</taxon>
        <taxon>Rhodanobacteraceae</taxon>
        <taxon>Dyella</taxon>
    </lineage>
</organism>
<keyword evidence="2" id="KW-1185">Reference proteome</keyword>
<proteinExistence type="predicted"/>
<gene>
    <name evidence="1" type="ORF">ISP14_16840</name>
</gene>
<evidence type="ECO:0000313" key="2">
    <source>
        <dbReference type="Proteomes" id="UP001620397"/>
    </source>
</evidence>
<dbReference type="Proteomes" id="UP001620397">
    <property type="component" value="Unassembled WGS sequence"/>
</dbReference>
<sequence length="299" mass="32821">MEWKASDGPVKITSWRELHALDGYIPQISKDEVGLGAICGKYGIKDQGKERCAIKECRTPHFAGALVILTGGGVTNIGHRCGRKYFPDQWAAMEGEFGAVAKKDREAVKLANAKEQAHGVLERLAELDASLQKHHAFQQAFEKHVPSSIVDEVYRRAQKNAEAIMVAVRLTGNELEIARATNDPSAKTGLTEKVVGQLRGLAIFRTGNDPWRLAEYTVRPSCQKLLTYGGGNSVVMNRLVAAVSRAHSVVDQIVSSLSQSEQFFTEENLANLLKLPNARNVRFRAIGISQSGELWVSRG</sequence>
<reference evidence="1 2" key="1">
    <citation type="submission" date="2020-10" db="EMBL/GenBank/DDBJ databases">
        <title>Phylogeny of dyella-like bacteria.</title>
        <authorList>
            <person name="Fu J."/>
        </authorList>
    </citation>
    <scope>NUCLEOTIDE SEQUENCE [LARGE SCALE GENOMIC DNA]</scope>
    <source>
        <strain evidence="1 2">DKC-1</strain>
    </source>
</reference>
<name>A0ABW8KK14_9GAMM</name>